<evidence type="ECO:0000256" key="1">
    <source>
        <dbReference type="ARBA" id="ARBA00022737"/>
    </source>
</evidence>
<dbReference type="Pfam" id="PF18385">
    <property type="entry name" value="Tiam_CC_Ex"/>
    <property type="match status" value="1"/>
</dbReference>
<evidence type="ECO:0000259" key="3">
    <source>
        <dbReference type="PROSITE" id="PS50003"/>
    </source>
</evidence>
<feature type="domain" description="PDZ" evidence="5">
    <location>
        <begin position="779"/>
        <end position="843"/>
    </location>
</feature>
<proteinExistence type="predicted"/>
<gene>
    <name evidence="6" type="ORF">KC01_LOCUS15816</name>
</gene>
<dbReference type="InterPro" id="IPR035899">
    <property type="entry name" value="DBL_dom_sf"/>
</dbReference>
<evidence type="ECO:0000259" key="5">
    <source>
        <dbReference type="PROSITE" id="PS50106"/>
    </source>
</evidence>
<dbReference type="Pfam" id="PF00621">
    <property type="entry name" value="RhoGEF"/>
    <property type="match status" value="1"/>
</dbReference>
<sequence length="1365" mass="153342">MGNGDSTFTCEGAELQPTLTWWGRGHRQSGRNYRKPHQPIRSQRQTSKQSLDSNSGLVERLGDPEVSSVRNGSLSSGENAEKSEVDLSHSWCQDSGFGESPGSSPDLVLKETETKDLSKTRVRKWSDWTGSLRIKKRRVQQEPDVSIWLLNPDFPQIPTLNQTQSRQDQRLSLYQTFRPDLESKSTSTRTSSDRDSVPGIDQDQGLDRDHGQDWDQGLDRAVVRRAGWIWIKPLIKLNKDQLELVPWRKWKKYWVTLRGCWLQFFKCPTLDQDSEQDLDPSVGVRTLLGEGDHVGPVLELRVWDSLVQPVPEHPTKEHVFCVSNALGQVYLLQAGSQSDLEAWITAVHSVAAATASRRSGHRGDTLDFLRERVHFLSQKTEEEQRVKKMAALQLSLITEEETRRRVQHQDLSPFLLFPLSLSFSFLSSFLLSLSFSFLSSFLLSLSFLSFLLSLSFSPLSSFLLFPLFLSPFLLFPLLLPPLPSLPSFYPSLSLPLPALPSPPLFLPSIPSPPSSSSSPLSFAPPSCSSLSSFLLFPLILSPLLLPPLPSLPSSSSLSSLSFSPLSSFLLFPLLLLPSLPSPPSLSLPSPPSSSFLLSLSSFLLFPLLLLPSPPSLPSFYPSPSIPLLPPSPPLPLSPLSLSHRIGHWAISRWEQSVESLSLDLFRFRSYLCSLQGLELPNPKNPLCSASRASKSMLGKMGLFNVSTLHALVCSRDQATLRRHGHTLIGQSRERRSLIGRSIRRRRSFKSAVKSTQNQSEEDPAVTTAAVEEEKQEELTLQLSRTSSNLDYGFAVIGQVDKEGRSHIYISQVDPNGLSANQGLAVGDQVLSVNGASVSRLDLDLIPSVFSHRTLLLFLRRRNASPDPPANQEIATPSHDLRDTDSWTQDSKDPLNMEAEQSSDRVNSLYQIFPECRAADAEVAPYREAELHTPGPAHLSVCQRIRKVLEELLETEKSYVKDLSLLFDLYLTPLQHQSFLSQHEMEALFGSLPAMLDFQRVFLQTLEQEIDLRPDLSRPETRKLLFSLGGSFLYYADHFKLYSGFCSNHLRVQKVLSRAKTDAAFKHFLDTRNPTNQHSASLESFLIKPVQRVLKYPLLLRELVCLTEEKTPERTHLTEALRSMQKVACHINEMQKIYEEFGSVFERLTAQSSAPYGQVADLSMGDFLLRSSALWLNPAPSLGRMRKDPQLDIFVFKQAVILVFKDPKVKKRLVTRSDLDPVRFKWIIPASAAHIRDSITDSDLDLVHSDVDLETVFSLSFSDAEGKSLLQQALGSFISHDPPPPHPPPLNSTPSYRLQEDQLEDQLQRLHVGEEGRCLKQWRRSLVEMGGALDRDFSVQSLTSIINEDCFYNSLRRRKPRSSVLQ</sequence>
<dbReference type="PANTHER" id="PTHR46001:SF5">
    <property type="entry name" value="RHO GUANINE NUCLEOTIDE EXCHANGE FACTOR TIAM2"/>
    <property type="match status" value="1"/>
</dbReference>
<dbReference type="InterPro" id="IPR001849">
    <property type="entry name" value="PH_domain"/>
</dbReference>
<dbReference type="InterPro" id="IPR001331">
    <property type="entry name" value="GDS_CDC24_CS"/>
</dbReference>
<dbReference type="InterPro" id="IPR036034">
    <property type="entry name" value="PDZ_sf"/>
</dbReference>
<dbReference type="SUPFAM" id="SSF50729">
    <property type="entry name" value="PH domain-like"/>
    <property type="match status" value="2"/>
</dbReference>
<dbReference type="GO" id="GO:0007264">
    <property type="term" value="P:small GTPase-mediated signal transduction"/>
    <property type="evidence" value="ECO:0007669"/>
    <property type="project" value="InterPro"/>
</dbReference>
<dbReference type="InterPro" id="IPR000219">
    <property type="entry name" value="DH_dom"/>
</dbReference>
<evidence type="ECO:0000313" key="6">
    <source>
        <dbReference type="EMBL" id="CAL1585605.1"/>
    </source>
</evidence>
<dbReference type="SUPFAM" id="SSF48065">
    <property type="entry name" value="DBL homology domain (DH-domain)"/>
    <property type="match status" value="1"/>
</dbReference>
<dbReference type="CDD" id="cd00136">
    <property type="entry name" value="PDZ_canonical"/>
    <property type="match status" value="1"/>
</dbReference>
<dbReference type="InterPro" id="IPR011993">
    <property type="entry name" value="PH-like_dom_sf"/>
</dbReference>
<feature type="compositionally biased region" description="Polar residues" evidence="2">
    <location>
        <begin position="68"/>
        <end position="78"/>
    </location>
</feature>
<dbReference type="EMBL" id="OZ035839">
    <property type="protein sequence ID" value="CAL1585605.1"/>
    <property type="molecule type" value="Genomic_DNA"/>
</dbReference>
<dbReference type="Gene3D" id="1.20.900.10">
    <property type="entry name" value="Dbl homology (DH) domain"/>
    <property type="match status" value="1"/>
</dbReference>
<dbReference type="InterPro" id="IPR055230">
    <property type="entry name" value="PH_Tiam1/2"/>
</dbReference>
<reference evidence="6 7" key="1">
    <citation type="submission" date="2024-04" db="EMBL/GenBank/DDBJ databases">
        <authorList>
            <person name="Waldvogel A.-M."/>
            <person name="Schoenle A."/>
        </authorList>
    </citation>
    <scope>NUCLEOTIDE SEQUENCE [LARGE SCALE GENOMIC DNA]</scope>
</reference>
<protein>
    <submittedName>
        <fullName evidence="6">Uncharacterized protein</fullName>
    </submittedName>
</protein>
<dbReference type="SMART" id="SM00233">
    <property type="entry name" value="PH"/>
    <property type="match status" value="1"/>
</dbReference>
<evidence type="ECO:0000259" key="4">
    <source>
        <dbReference type="PROSITE" id="PS50010"/>
    </source>
</evidence>
<dbReference type="Pfam" id="PF15410">
    <property type="entry name" value="PH_9"/>
    <property type="match status" value="1"/>
</dbReference>
<dbReference type="PANTHER" id="PTHR46001">
    <property type="entry name" value="TIAM (MAMMALIAN TUMOR INVASION AND METASTASIS FACTOR) HOMOLOG"/>
    <property type="match status" value="1"/>
</dbReference>
<dbReference type="SMART" id="SM00325">
    <property type="entry name" value="RhoGEF"/>
    <property type="match status" value="1"/>
</dbReference>
<feature type="region of interest" description="Disordered" evidence="2">
    <location>
        <begin position="181"/>
        <end position="212"/>
    </location>
</feature>
<dbReference type="InterPro" id="IPR040655">
    <property type="entry name" value="TIAM1_CC-Ex"/>
</dbReference>
<dbReference type="Pfam" id="PF00595">
    <property type="entry name" value="PDZ"/>
    <property type="match status" value="1"/>
</dbReference>
<dbReference type="PROSITE" id="PS00741">
    <property type="entry name" value="DH_1"/>
    <property type="match status" value="1"/>
</dbReference>
<dbReference type="Pfam" id="PF23014">
    <property type="entry name" value="PH_Tiam1"/>
    <property type="match status" value="1"/>
</dbReference>
<dbReference type="PROSITE" id="PS50003">
    <property type="entry name" value="PH_DOMAIN"/>
    <property type="match status" value="1"/>
</dbReference>
<evidence type="ECO:0000313" key="7">
    <source>
        <dbReference type="Proteomes" id="UP001497482"/>
    </source>
</evidence>
<dbReference type="InterPro" id="IPR041681">
    <property type="entry name" value="PH_9"/>
</dbReference>
<accession>A0AAV2K6P2</accession>
<dbReference type="InterPro" id="IPR001478">
    <property type="entry name" value="PDZ"/>
</dbReference>
<dbReference type="Gene3D" id="2.30.29.30">
    <property type="entry name" value="Pleckstrin-homology domain (PH domain)/Phosphotyrosine-binding domain (PTB)"/>
    <property type="match status" value="2"/>
</dbReference>
<keyword evidence="7" id="KW-1185">Reference proteome</keyword>
<feature type="domain" description="DH" evidence="4">
    <location>
        <begin position="943"/>
        <end position="1133"/>
    </location>
</feature>
<feature type="compositionally biased region" description="Basic residues" evidence="2">
    <location>
        <begin position="24"/>
        <end position="38"/>
    </location>
</feature>
<dbReference type="CDD" id="cd00160">
    <property type="entry name" value="RhoGEF"/>
    <property type="match status" value="1"/>
</dbReference>
<dbReference type="Gene3D" id="6.10.140.680">
    <property type="match status" value="1"/>
</dbReference>
<dbReference type="InterPro" id="IPR043537">
    <property type="entry name" value="Tiam1/Tiam2/Sif"/>
</dbReference>
<dbReference type="Proteomes" id="UP001497482">
    <property type="component" value="Chromosome 17"/>
</dbReference>
<dbReference type="GO" id="GO:0005085">
    <property type="term" value="F:guanyl-nucleotide exchange factor activity"/>
    <property type="evidence" value="ECO:0007669"/>
    <property type="project" value="InterPro"/>
</dbReference>
<feature type="domain" description="PH" evidence="3">
    <location>
        <begin position="222"/>
        <end position="352"/>
    </location>
</feature>
<dbReference type="PROSITE" id="PS50106">
    <property type="entry name" value="PDZ"/>
    <property type="match status" value="1"/>
</dbReference>
<organism evidence="6 7">
    <name type="scientific">Knipowitschia caucasica</name>
    <name type="common">Caucasian dwarf goby</name>
    <name type="synonym">Pomatoschistus caucasicus</name>
    <dbReference type="NCBI Taxonomy" id="637954"/>
    <lineage>
        <taxon>Eukaryota</taxon>
        <taxon>Metazoa</taxon>
        <taxon>Chordata</taxon>
        <taxon>Craniata</taxon>
        <taxon>Vertebrata</taxon>
        <taxon>Euteleostomi</taxon>
        <taxon>Actinopterygii</taxon>
        <taxon>Neopterygii</taxon>
        <taxon>Teleostei</taxon>
        <taxon>Neoteleostei</taxon>
        <taxon>Acanthomorphata</taxon>
        <taxon>Gobiaria</taxon>
        <taxon>Gobiiformes</taxon>
        <taxon>Gobioidei</taxon>
        <taxon>Gobiidae</taxon>
        <taxon>Gobiinae</taxon>
        <taxon>Knipowitschia</taxon>
    </lineage>
</organism>
<feature type="region of interest" description="Disordered" evidence="2">
    <location>
        <begin position="21"/>
        <end position="114"/>
    </location>
</feature>
<name>A0AAV2K6P2_KNICA</name>
<dbReference type="PROSITE" id="PS50010">
    <property type="entry name" value="DH_2"/>
    <property type="match status" value="1"/>
</dbReference>
<feature type="compositionally biased region" description="Basic and acidic residues" evidence="2">
    <location>
        <begin position="878"/>
        <end position="894"/>
    </location>
</feature>
<dbReference type="SUPFAM" id="SSF50156">
    <property type="entry name" value="PDZ domain-like"/>
    <property type="match status" value="1"/>
</dbReference>
<dbReference type="SMART" id="SM00228">
    <property type="entry name" value="PDZ"/>
    <property type="match status" value="1"/>
</dbReference>
<evidence type="ECO:0000256" key="2">
    <source>
        <dbReference type="SAM" id="MobiDB-lite"/>
    </source>
</evidence>
<dbReference type="Gene3D" id="2.30.42.10">
    <property type="match status" value="1"/>
</dbReference>
<keyword evidence="1" id="KW-0677">Repeat</keyword>
<feature type="compositionally biased region" description="Polar residues" evidence="2">
    <location>
        <begin position="40"/>
        <end position="56"/>
    </location>
</feature>
<feature type="region of interest" description="Disordered" evidence="2">
    <location>
        <begin position="865"/>
        <end position="899"/>
    </location>
</feature>